<keyword evidence="4" id="KW-1185">Reference proteome</keyword>
<evidence type="ECO:0000256" key="1">
    <source>
        <dbReference type="SAM" id="MobiDB-lite"/>
    </source>
</evidence>
<reference evidence="4" key="1">
    <citation type="journal article" date="2013" name="New Phytol.">
        <title>Comparative genomic and transcriptomic analyses reveal the hemibiotrophic stage shift of Colletotrichum fungi.</title>
        <authorList>
            <person name="Gan P."/>
            <person name="Ikeda K."/>
            <person name="Irieda H."/>
            <person name="Narusaka M."/>
            <person name="O'Connell R.J."/>
            <person name="Narusaka Y."/>
            <person name="Takano Y."/>
            <person name="Kubo Y."/>
            <person name="Shirasu K."/>
        </authorList>
    </citation>
    <scope>NUCLEOTIDE SEQUENCE [LARGE SCALE GENOMIC DNA]</scope>
    <source>
        <strain evidence="4">104-T / ATCC 96160 / CBS 514.97 / LARS 414 / MAFF 240422</strain>
    </source>
</reference>
<reference evidence="4" key="2">
    <citation type="journal article" date="2019" name="Mol. Plant Microbe Interact.">
        <title>Genome sequence resources for four phytopathogenic fungi from the Colletotrichum orbiculare species complex.</title>
        <authorList>
            <person name="Gan P."/>
            <person name="Tsushima A."/>
            <person name="Narusaka M."/>
            <person name="Narusaka Y."/>
            <person name="Takano Y."/>
            <person name="Kubo Y."/>
            <person name="Shirasu K."/>
        </authorList>
    </citation>
    <scope>GENOME REANNOTATION</scope>
    <source>
        <strain evidence="4">104-T / ATCC 96160 / CBS 514.97 / LARS 414 / MAFF 240422</strain>
    </source>
</reference>
<feature type="signal peptide" evidence="2">
    <location>
        <begin position="1"/>
        <end position="19"/>
    </location>
</feature>
<dbReference type="Proteomes" id="UP000014480">
    <property type="component" value="Unassembled WGS sequence"/>
</dbReference>
<protein>
    <submittedName>
        <fullName evidence="3">Uncharacterized protein</fullName>
    </submittedName>
</protein>
<dbReference type="AlphaFoldDB" id="N4V9I7"/>
<keyword evidence="2" id="KW-0732">Signal</keyword>
<sequence>MKTTHLVALFALLTGTGLAAPIDTLTSPNPASRLAQRQLFYLNCTSQGLRATCLNYNTYCNSYGGVSTGYVALCGEPNCRCEFQGGCDTICREAQKKKEDGQLNEEAEGNKEEQAEK</sequence>
<evidence type="ECO:0000256" key="2">
    <source>
        <dbReference type="SAM" id="SignalP"/>
    </source>
</evidence>
<proteinExistence type="predicted"/>
<feature type="chain" id="PRO_5043489623" evidence="2">
    <location>
        <begin position="20"/>
        <end position="117"/>
    </location>
</feature>
<feature type="compositionally biased region" description="Basic and acidic residues" evidence="1">
    <location>
        <begin position="108"/>
        <end position="117"/>
    </location>
</feature>
<evidence type="ECO:0000313" key="3">
    <source>
        <dbReference type="EMBL" id="TDZ24913.1"/>
    </source>
</evidence>
<feature type="region of interest" description="Disordered" evidence="1">
    <location>
        <begin position="97"/>
        <end position="117"/>
    </location>
</feature>
<organism evidence="3 4">
    <name type="scientific">Colletotrichum orbiculare (strain 104-T / ATCC 96160 / CBS 514.97 / LARS 414 / MAFF 240422)</name>
    <name type="common">Cucumber anthracnose fungus</name>
    <name type="synonym">Colletotrichum lagenarium</name>
    <dbReference type="NCBI Taxonomy" id="1213857"/>
    <lineage>
        <taxon>Eukaryota</taxon>
        <taxon>Fungi</taxon>
        <taxon>Dikarya</taxon>
        <taxon>Ascomycota</taxon>
        <taxon>Pezizomycotina</taxon>
        <taxon>Sordariomycetes</taxon>
        <taxon>Hypocreomycetidae</taxon>
        <taxon>Glomerellales</taxon>
        <taxon>Glomerellaceae</taxon>
        <taxon>Colletotrichum</taxon>
        <taxon>Colletotrichum orbiculare species complex</taxon>
    </lineage>
</organism>
<evidence type="ECO:0000313" key="4">
    <source>
        <dbReference type="Proteomes" id="UP000014480"/>
    </source>
</evidence>
<dbReference type="HOGENOM" id="CLU_2084718_0_0_1"/>
<dbReference type="EMBL" id="AMCV02000004">
    <property type="protein sequence ID" value="TDZ24913.1"/>
    <property type="molecule type" value="Genomic_DNA"/>
</dbReference>
<comment type="caution">
    <text evidence="3">The sequence shown here is derived from an EMBL/GenBank/DDBJ whole genome shotgun (WGS) entry which is preliminary data.</text>
</comment>
<accession>N4V9I7</accession>
<name>N4V9I7_COLOR</name>
<gene>
    <name evidence="3" type="ORF">Cob_v002445</name>
</gene>